<proteinExistence type="inferred from homology"/>
<dbReference type="InterPro" id="IPR040044">
    <property type="entry name" value="SRR1L"/>
</dbReference>
<protein>
    <recommendedName>
        <fullName evidence="3">SRR1-like domain-containing protein</fullName>
    </recommendedName>
</protein>
<reference evidence="4" key="1">
    <citation type="submission" date="2017-07" db="EMBL/GenBank/DDBJ databases">
        <title>Taro Niue Genome Assembly and Annotation.</title>
        <authorList>
            <person name="Atibalentja N."/>
            <person name="Keating K."/>
            <person name="Fields C.J."/>
        </authorList>
    </citation>
    <scope>NUCLEOTIDE SEQUENCE</scope>
    <source>
        <strain evidence="4">Niue_2</strain>
        <tissue evidence="4">Leaf</tissue>
    </source>
</reference>
<name>A0A843WVB3_COLES</name>
<sequence>MAARTAAIPAADPNPTSDLAGSWTVVLPRRRRRGVGGGGVNYRRIDAVPSPHPAVPPAVNLPLEPLPWSPSDGDDDPVRVARLLHKMRSAVAKLEGSPFRRRFLAQLRDDPQIRSNFARVAPSTEKVRIVVYGIGSIESYEPPRLQLALAMLLGRELDEAAADAVEVFDPVLSAAECAVVEALGCRVARVDEGGRRVVDRPTLFYMPHCEAVLYDNLLATNWGRPSALRKMVVLGNSFSEYGKYVEEGLGGRGSVRVAEKARFLLEARGFMEEIKVENVGLEEGEESLIRAFNETSWHFFCLDADATGAQQLEAVSGLHPRRAEYMTSQSQAHPLFKRKRPIKPTSGKPIRSWPIGPGRSGAR</sequence>
<comment type="caution">
    <text evidence="4">The sequence shown here is derived from an EMBL/GenBank/DDBJ whole genome shotgun (WGS) entry which is preliminary data.</text>
</comment>
<accession>A0A843WVB3</accession>
<dbReference type="Proteomes" id="UP000652761">
    <property type="component" value="Unassembled WGS sequence"/>
</dbReference>
<dbReference type="EMBL" id="NMUH01006106">
    <property type="protein sequence ID" value="MQM14482.1"/>
    <property type="molecule type" value="Genomic_DNA"/>
</dbReference>
<feature type="region of interest" description="Disordered" evidence="2">
    <location>
        <begin position="329"/>
        <end position="363"/>
    </location>
</feature>
<evidence type="ECO:0000313" key="5">
    <source>
        <dbReference type="Proteomes" id="UP000652761"/>
    </source>
</evidence>
<organism evidence="4 5">
    <name type="scientific">Colocasia esculenta</name>
    <name type="common">Wild taro</name>
    <name type="synonym">Arum esculentum</name>
    <dbReference type="NCBI Taxonomy" id="4460"/>
    <lineage>
        <taxon>Eukaryota</taxon>
        <taxon>Viridiplantae</taxon>
        <taxon>Streptophyta</taxon>
        <taxon>Embryophyta</taxon>
        <taxon>Tracheophyta</taxon>
        <taxon>Spermatophyta</taxon>
        <taxon>Magnoliopsida</taxon>
        <taxon>Liliopsida</taxon>
        <taxon>Araceae</taxon>
        <taxon>Aroideae</taxon>
        <taxon>Colocasieae</taxon>
        <taxon>Colocasia</taxon>
    </lineage>
</organism>
<keyword evidence="5" id="KW-1185">Reference proteome</keyword>
<dbReference type="GO" id="GO:0005737">
    <property type="term" value="C:cytoplasm"/>
    <property type="evidence" value="ECO:0007669"/>
    <property type="project" value="TreeGrafter"/>
</dbReference>
<dbReference type="GO" id="GO:0005634">
    <property type="term" value="C:nucleus"/>
    <property type="evidence" value="ECO:0007669"/>
    <property type="project" value="TreeGrafter"/>
</dbReference>
<evidence type="ECO:0000313" key="4">
    <source>
        <dbReference type="EMBL" id="MQM14482.1"/>
    </source>
</evidence>
<feature type="domain" description="SRR1-like" evidence="3">
    <location>
        <begin position="119"/>
        <end position="299"/>
    </location>
</feature>
<evidence type="ECO:0000259" key="3">
    <source>
        <dbReference type="Pfam" id="PF07985"/>
    </source>
</evidence>
<comment type="similarity">
    <text evidence="1">Belongs to the SRR1 family.</text>
</comment>
<gene>
    <name evidence="4" type="ORF">Taro_047414</name>
</gene>
<evidence type="ECO:0000256" key="1">
    <source>
        <dbReference type="ARBA" id="ARBA00009856"/>
    </source>
</evidence>
<dbReference type="PANTHER" id="PTHR28626">
    <property type="entry name" value="SRR1-LIKE PROTEIN"/>
    <property type="match status" value="1"/>
</dbReference>
<dbReference type="PANTHER" id="PTHR28626:SF3">
    <property type="entry name" value="SRR1-LIKE PROTEIN"/>
    <property type="match status" value="1"/>
</dbReference>
<dbReference type="InterPro" id="IPR012942">
    <property type="entry name" value="SRR1-like"/>
</dbReference>
<dbReference type="OrthoDB" id="551431at2759"/>
<dbReference type="Pfam" id="PF07985">
    <property type="entry name" value="SRR1"/>
    <property type="match status" value="1"/>
</dbReference>
<evidence type="ECO:0000256" key="2">
    <source>
        <dbReference type="SAM" id="MobiDB-lite"/>
    </source>
</evidence>
<dbReference type="AlphaFoldDB" id="A0A843WVB3"/>